<dbReference type="Proteomes" id="UP000320333">
    <property type="component" value="Unassembled WGS sequence"/>
</dbReference>
<feature type="compositionally biased region" description="Polar residues" evidence="1">
    <location>
        <begin position="1"/>
        <end position="13"/>
    </location>
</feature>
<reference evidence="2 3" key="1">
    <citation type="journal article" date="2019" name="Sci. Rep.">
        <title>Comparative genomics of chytrid fungi reveal insights into the obligate biotrophic and pathogenic lifestyle of Synchytrium endobioticum.</title>
        <authorList>
            <person name="van de Vossenberg B.T.L.H."/>
            <person name="Warris S."/>
            <person name="Nguyen H.D.T."/>
            <person name="van Gent-Pelzer M.P.E."/>
            <person name="Joly D.L."/>
            <person name="van de Geest H.C."/>
            <person name="Bonants P.J.M."/>
            <person name="Smith D.S."/>
            <person name="Levesque C.A."/>
            <person name="van der Lee T.A.J."/>
        </authorList>
    </citation>
    <scope>NUCLEOTIDE SEQUENCE [LARGE SCALE GENOMIC DNA]</scope>
    <source>
        <strain evidence="2 3">CBS 675.73</strain>
    </source>
</reference>
<dbReference type="STRING" id="246404.A0A507EM87"/>
<proteinExistence type="predicted"/>
<protein>
    <submittedName>
        <fullName evidence="2">Uncharacterized protein</fullName>
    </submittedName>
</protein>
<feature type="region of interest" description="Disordered" evidence="1">
    <location>
        <begin position="382"/>
        <end position="403"/>
    </location>
</feature>
<organism evidence="2 3">
    <name type="scientific">Chytriomyces confervae</name>
    <dbReference type="NCBI Taxonomy" id="246404"/>
    <lineage>
        <taxon>Eukaryota</taxon>
        <taxon>Fungi</taxon>
        <taxon>Fungi incertae sedis</taxon>
        <taxon>Chytridiomycota</taxon>
        <taxon>Chytridiomycota incertae sedis</taxon>
        <taxon>Chytridiomycetes</taxon>
        <taxon>Chytridiales</taxon>
        <taxon>Chytriomycetaceae</taxon>
        <taxon>Chytriomyces</taxon>
    </lineage>
</organism>
<sequence length="657" mass="71274">MTQAPRTQANSDNTPRHEYPIPTASEQASSEDPTHGAMSIPVPVAAQQLAVSQFTCLWAMQPSTPCLRSFTDPDSFYAHLAEEHVGRKSHGNLSLNCMWMGGHTFIEPASRVEKPGPSTVVIDQETGASLIREGPRLTGGTRKNAKSKSTVINSAQAATHEQQHFQVQSLQQQALLSQSQQSPLGSVKSSPSQAIGALLALSNQSAGSLQNNNAASYSQPQQQQQQIPISKPYFQQYQQPDAQLSHQQQQQQQHLQVPQQQQPQFGQYYMQSTQTQQLHPSQLTHHQYLQPPTQHSNMPGQQIQPPLHFYQQQPLQSQIMFQMPLDHRSQQRPSVPQSPNVNNYAIRNGHAINMQSLINSNPNTPMPPQNFNFMSTPSFLNSSSAAAPPSFNPPPTTFKTTPLHQNKAVDSSSFHFSDASQNGDKSGKQNAINAGQHVNSDQTNNNNQQQVGSSAALLMAATMSPNVMAPASSSAGSINPPQNVRMHPYRRSTLGNNGSISASAVMSPLPAQTPIQMHVMGSEMDNSRPVVAASPFIGHSTGVGFVAGPQQGFMKDAPPELFERMRQVAATPTTQAQQQQQNQPAHVRTMIESLMRPSPMMQAVTRTVDTEADILAVDGLLGGGLHVDVGNVMNAYGKIGGDFYGGEFGEGGADDLF</sequence>
<evidence type="ECO:0000313" key="3">
    <source>
        <dbReference type="Proteomes" id="UP000320333"/>
    </source>
</evidence>
<feature type="region of interest" description="Disordered" evidence="1">
    <location>
        <begin position="1"/>
        <end position="38"/>
    </location>
</feature>
<dbReference type="EMBL" id="QEAP01000546">
    <property type="protein sequence ID" value="TPX64425.1"/>
    <property type="molecule type" value="Genomic_DNA"/>
</dbReference>
<dbReference type="AlphaFoldDB" id="A0A507EM87"/>
<keyword evidence="3" id="KW-1185">Reference proteome</keyword>
<feature type="region of interest" description="Disordered" evidence="1">
    <location>
        <begin position="412"/>
        <end position="431"/>
    </location>
</feature>
<accession>A0A507EM87</accession>
<evidence type="ECO:0000256" key="1">
    <source>
        <dbReference type="SAM" id="MobiDB-lite"/>
    </source>
</evidence>
<name>A0A507EM87_9FUNG</name>
<evidence type="ECO:0000313" key="2">
    <source>
        <dbReference type="EMBL" id="TPX64425.1"/>
    </source>
</evidence>
<comment type="caution">
    <text evidence="2">The sequence shown here is derived from an EMBL/GenBank/DDBJ whole genome shotgun (WGS) entry which is preliminary data.</text>
</comment>
<feature type="region of interest" description="Disordered" evidence="1">
    <location>
        <begin position="238"/>
        <end position="263"/>
    </location>
</feature>
<dbReference type="OrthoDB" id="6155966at2759"/>
<gene>
    <name evidence="2" type="ORF">CcCBS67573_g08415</name>
</gene>